<feature type="compositionally biased region" description="Basic residues" evidence="1">
    <location>
        <begin position="32"/>
        <end position="42"/>
    </location>
</feature>
<name>A0A2I0XEF9_9ASPA</name>
<keyword evidence="3" id="KW-1185">Reference proteome</keyword>
<evidence type="ECO:0000313" key="2">
    <source>
        <dbReference type="EMBL" id="PKU86317.1"/>
    </source>
</evidence>
<feature type="compositionally biased region" description="Basic and acidic residues" evidence="1">
    <location>
        <begin position="61"/>
        <end position="70"/>
    </location>
</feature>
<evidence type="ECO:0000256" key="1">
    <source>
        <dbReference type="SAM" id="MobiDB-lite"/>
    </source>
</evidence>
<sequence length="70" mass="8057">MILESSEEKKKKNKLELPHAADPAPTQTNASRRSRTTRHRPKLPTVPDEYGLPSAFNPGRDWTDRPLRKH</sequence>
<protein>
    <submittedName>
        <fullName evidence="2">Uncharacterized protein</fullName>
    </submittedName>
</protein>
<feature type="region of interest" description="Disordered" evidence="1">
    <location>
        <begin position="1"/>
        <end position="70"/>
    </location>
</feature>
<accession>A0A2I0XEF9</accession>
<reference evidence="2 3" key="2">
    <citation type="journal article" date="2017" name="Nature">
        <title>The Apostasia genome and the evolution of orchids.</title>
        <authorList>
            <person name="Zhang G.Q."/>
            <person name="Liu K.W."/>
            <person name="Li Z."/>
            <person name="Lohaus R."/>
            <person name="Hsiao Y.Y."/>
            <person name="Niu S.C."/>
            <person name="Wang J.Y."/>
            <person name="Lin Y.C."/>
            <person name="Xu Q."/>
            <person name="Chen L.J."/>
            <person name="Yoshida K."/>
            <person name="Fujiwara S."/>
            <person name="Wang Z.W."/>
            <person name="Zhang Y.Q."/>
            <person name="Mitsuda N."/>
            <person name="Wang M."/>
            <person name="Liu G.H."/>
            <person name="Pecoraro L."/>
            <person name="Huang H.X."/>
            <person name="Xiao X.J."/>
            <person name="Lin M."/>
            <person name="Wu X.Y."/>
            <person name="Wu W.L."/>
            <person name="Chen Y.Y."/>
            <person name="Chang S.B."/>
            <person name="Sakamoto S."/>
            <person name="Ohme-Takagi M."/>
            <person name="Yagi M."/>
            <person name="Zeng S.J."/>
            <person name="Shen C.Y."/>
            <person name="Yeh C.M."/>
            <person name="Luo Y.B."/>
            <person name="Tsai W.C."/>
            <person name="Van de Peer Y."/>
            <person name="Liu Z.J."/>
        </authorList>
    </citation>
    <scope>NUCLEOTIDE SEQUENCE [LARGE SCALE GENOMIC DNA]</scope>
    <source>
        <tissue evidence="2">The whole plant</tissue>
    </source>
</reference>
<gene>
    <name evidence="2" type="ORF">MA16_Dca002148</name>
</gene>
<proteinExistence type="predicted"/>
<evidence type="ECO:0000313" key="3">
    <source>
        <dbReference type="Proteomes" id="UP000233837"/>
    </source>
</evidence>
<organism evidence="2 3">
    <name type="scientific">Dendrobium catenatum</name>
    <dbReference type="NCBI Taxonomy" id="906689"/>
    <lineage>
        <taxon>Eukaryota</taxon>
        <taxon>Viridiplantae</taxon>
        <taxon>Streptophyta</taxon>
        <taxon>Embryophyta</taxon>
        <taxon>Tracheophyta</taxon>
        <taxon>Spermatophyta</taxon>
        <taxon>Magnoliopsida</taxon>
        <taxon>Liliopsida</taxon>
        <taxon>Asparagales</taxon>
        <taxon>Orchidaceae</taxon>
        <taxon>Epidendroideae</taxon>
        <taxon>Malaxideae</taxon>
        <taxon>Dendrobiinae</taxon>
        <taxon>Dendrobium</taxon>
    </lineage>
</organism>
<dbReference type="EMBL" id="KZ501954">
    <property type="protein sequence ID" value="PKU86317.1"/>
    <property type="molecule type" value="Genomic_DNA"/>
</dbReference>
<dbReference type="Proteomes" id="UP000233837">
    <property type="component" value="Unassembled WGS sequence"/>
</dbReference>
<dbReference type="AlphaFoldDB" id="A0A2I0XEF9"/>
<reference evidence="2 3" key="1">
    <citation type="journal article" date="2016" name="Sci. Rep.">
        <title>The Dendrobium catenatum Lindl. genome sequence provides insights into polysaccharide synthase, floral development and adaptive evolution.</title>
        <authorList>
            <person name="Zhang G.Q."/>
            <person name="Xu Q."/>
            <person name="Bian C."/>
            <person name="Tsai W.C."/>
            <person name="Yeh C.M."/>
            <person name="Liu K.W."/>
            <person name="Yoshida K."/>
            <person name="Zhang L.S."/>
            <person name="Chang S.B."/>
            <person name="Chen F."/>
            <person name="Shi Y."/>
            <person name="Su Y.Y."/>
            <person name="Zhang Y.Q."/>
            <person name="Chen L.J."/>
            <person name="Yin Y."/>
            <person name="Lin M."/>
            <person name="Huang H."/>
            <person name="Deng H."/>
            <person name="Wang Z.W."/>
            <person name="Zhu S.L."/>
            <person name="Zhao X."/>
            <person name="Deng C."/>
            <person name="Niu S.C."/>
            <person name="Huang J."/>
            <person name="Wang M."/>
            <person name="Liu G.H."/>
            <person name="Yang H.J."/>
            <person name="Xiao X.J."/>
            <person name="Hsiao Y.Y."/>
            <person name="Wu W.L."/>
            <person name="Chen Y.Y."/>
            <person name="Mitsuda N."/>
            <person name="Ohme-Takagi M."/>
            <person name="Luo Y.B."/>
            <person name="Van de Peer Y."/>
            <person name="Liu Z.J."/>
        </authorList>
    </citation>
    <scope>NUCLEOTIDE SEQUENCE [LARGE SCALE GENOMIC DNA]</scope>
    <source>
        <tissue evidence="2">The whole plant</tissue>
    </source>
</reference>
<feature type="compositionally biased region" description="Basic and acidic residues" evidence="1">
    <location>
        <begin position="1"/>
        <end position="19"/>
    </location>
</feature>